<dbReference type="GO" id="GO:0006310">
    <property type="term" value="P:DNA recombination"/>
    <property type="evidence" value="ECO:0007669"/>
    <property type="project" value="InterPro"/>
</dbReference>
<evidence type="ECO:0000256" key="5">
    <source>
        <dbReference type="ARBA" id="ARBA00022763"/>
    </source>
</evidence>
<reference evidence="12 13" key="1">
    <citation type="submission" date="2018-10" db="EMBL/GenBank/DDBJ databases">
        <title>Genomic Encyclopedia of Archaeal and Bacterial Type Strains, Phase II (KMG-II): from individual species to whole genera.</title>
        <authorList>
            <person name="Goeker M."/>
        </authorList>
    </citation>
    <scope>NUCLEOTIDE SEQUENCE [LARGE SCALE GENOMIC DNA]</scope>
    <source>
        <strain evidence="12 13">DSM 25230</strain>
    </source>
</reference>
<dbReference type="GO" id="GO:0009432">
    <property type="term" value="P:SOS response"/>
    <property type="evidence" value="ECO:0007669"/>
    <property type="project" value="TreeGrafter"/>
</dbReference>
<evidence type="ECO:0000256" key="9">
    <source>
        <dbReference type="PIRNR" id="PIRNR003128"/>
    </source>
</evidence>
<dbReference type="PANTHER" id="PTHR11059">
    <property type="entry name" value="DNA REPAIR PROTEIN RECN"/>
    <property type="match status" value="1"/>
</dbReference>
<comment type="function">
    <text evidence="1 9">May be involved in recombinational repair of damaged DNA.</text>
</comment>
<dbReference type="EMBL" id="RBIQ01000008">
    <property type="protein sequence ID" value="RKR13386.1"/>
    <property type="molecule type" value="Genomic_DNA"/>
</dbReference>
<dbReference type="RefSeq" id="WP_121067441.1">
    <property type="nucleotide sequence ID" value="NZ_RBIQ01000008.1"/>
</dbReference>
<dbReference type="CDD" id="cd03241">
    <property type="entry name" value="ABC_RecN"/>
    <property type="match status" value="1"/>
</dbReference>
<gene>
    <name evidence="12" type="ORF">CLV91_2105</name>
</gene>
<dbReference type="OrthoDB" id="9806954at2"/>
<dbReference type="NCBIfam" id="TIGR00634">
    <property type="entry name" value="recN"/>
    <property type="match status" value="1"/>
</dbReference>
<evidence type="ECO:0000256" key="10">
    <source>
        <dbReference type="SAM" id="Coils"/>
    </source>
</evidence>
<dbReference type="GO" id="GO:0005524">
    <property type="term" value="F:ATP binding"/>
    <property type="evidence" value="ECO:0007669"/>
    <property type="project" value="UniProtKB-KW"/>
</dbReference>
<evidence type="ECO:0000256" key="6">
    <source>
        <dbReference type="ARBA" id="ARBA00022840"/>
    </source>
</evidence>
<evidence type="ECO:0000256" key="2">
    <source>
        <dbReference type="ARBA" id="ARBA00009441"/>
    </source>
</evidence>
<comment type="caution">
    <text evidence="12">The sequence shown here is derived from an EMBL/GenBank/DDBJ whole genome shotgun (WGS) entry which is preliminary data.</text>
</comment>
<dbReference type="SUPFAM" id="SSF52540">
    <property type="entry name" value="P-loop containing nucleoside triphosphate hydrolases"/>
    <property type="match status" value="1"/>
</dbReference>
<comment type="similarity">
    <text evidence="2 9">Belongs to the RecN family.</text>
</comment>
<accession>A0A495E9A5</accession>
<dbReference type="InterPro" id="IPR003395">
    <property type="entry name" value="RecF/RecN/SMC_N"/>
</dbReference>
<dbReference type="InterPro" id="IPR027417">
    <property type="entry name" value="P-loop_NTPase"/>
</dbReference>
<name>A0A495E9A5_9FLAO</name>
<evidence type="ECO:0000256" key="7">
    <source>
        <dbReference type="ARBA" id="ARBA00023204"/>
    </source>
</evidence>
<proteinExistence type="inferred from homology"/>
<sequence>MLTNLSIKNYALIDQLNVSFTKGFTVITGETGAGKSILLGGLSLVLGKRADLSSLRDKTLKCVIEAEFNIEKYNLNSFFTKQDLDYESTTIIRREIQPSGKSRAFVNDTPVTLDILSKLGERLIDVHSQHQTLQLGDTNFQLKVVDALAGNSKILIKYSSALNEYQSLVKELEELIIFRDNASKEQDYNSFLLKELESAPLKEGILEELEEEYEQLNNVELIMEQLATGNQLLNEEQIGVIGALSQLKQVTTKLSGFSSKYNSLNERVQSVFIELDDIATELQDFIENTEANPKVLEEVNAKLQLLYDLQKKHSVLTIEELVAVREDLSKKVSTTENIEATIKEKEEALSKQKNVLEEIVISLRNRRQKIIPNLKKQLESSLSILGMPSASFKIEVVPSEKYKTSGKDDLIFLFSANKGGNYGELKKVASGGELSRIMLVIKAILAKYEDLPTIMFDEIDTGVSGEISGQMGVIMKNMSADMQVFSITHLPQVASKGNQHYKVHKTENTQGTTTNLYMLSKEERVVELAEMLGGKEHSDSAIAHAKELLSGV</sequence>
<keyword evidence="13" id="KW-1185">Reference proteome</keyword>
<organism evidence="12 13">
    <name type="scientific">Maribacter vaceletii</name>
    <dbReference type="NCBI Taxonomy" id="1206816"/>
    <lineage>
        <taxon>Bacteria</taxon>
        <taxon>Pseudomonadati</taxon>
        <taxon>Bacteroidota</taxon>
        <taxon>Flavobacteriia</taxon>
        <taxon>Flavobacteriales</taxon>
        <taxon>Flavobacteriaceae</taxon>
        <taxon>Maribacter</taxon>
    </lineage>
</organism>
<keyword evidence="7 9" id="KW-0234">DNA repair</keyword>
<protein>
    <recommendedName>
        <fullName evidence="3 9">DNA repair protein RecN</fullName>
    </recommendedName>
    <alternativeName>
        <fullName evidence="8 9">Recombination protein N</fullName>
    </alternativeName>
</protein>
<evidence type="ECO:0000259" key="11">
    <source>
        <dbReference type="Pfam" id="PF02463"/>
    </source>
</evidence>
<evidence type="ECO:0000313" key="12">
    <source>
        <dbReference type="EMBL" id="RKR13386.1"/>
    </source>
</evidence>
<dbReference type="InterPro" id="IPR004604">
    <property type="entry name" value="DNA_recomb/repair_RecN"/>
</dbReference>
<keyword evidence="4" id="KW-0547">Nucleotide-binding</keyword>
<dbReference type="AlphaFoldDB" id="A0A495E9A5"/>
<feature type="domain" description="RecF/RecN/SMC N-terminal" evidence="11">
    <location>
        <begin position="2"/>
        <end position="509"/>
    </location>
</feature>
<dbReference type="Proteomes" id="UP000269412">
    <property type="component" value="Unassembled WGS sequence"/>
</dbReference>
<keyword evidence="10" id="KW-0175">Coiled coil</keyword>
<keyword evidence="6" id="KW-0067">ATP-binding</keyword>
<dbReference type="Pfam" id="PF02463">
    <property type="entry name" value="SMC_N"/>
    <property type="match status" value="1"/>
</dbReference>
<feature type="coiled-coil region" evidence="10">
    <location>
        <begin position="199"/>
        <end position="226"/>
    </location>
</feature>
<dbReference type="PIRSF" id="PIRSF003128">
    <property type="entry name" value="RecN"/>
    <property type="match status" value="1"/>
</dbReference>
<evidence type="ECO:0000256" key="3">
    <source>
        <dbReference type="ARBA" id="ARBA00021315"/>
    </source>
</evidence>
<evidence type="ECO:0000256" key="8">
    <source>
        <dbReference type="ARBA" id="ARBA00033408"/>
    </source>
</evidence>
<dbReference type="PANTHER" id="PTHR11059:SF0">
    <property type="entry name" value="DNA REPAIR PROTEIN RECN"/>
    <property type="match status" value="1"/>
</dbReference>
<evidence type="ECO:0000313" key="13">
    <source>
        <dbReference type="Proteomes" id="UP000269412"/>
    </source>
</evidence>
<dbReference type="Gene3D" id="3.40.50.300">
    <property type="entry name" value="P-loop containing nucleotide triphosphate hydrolases"/>
    <property type="match status" value="2"/>
</dbReference>
<dbReference type="GO" id="GO:0043590">
    <property type="term" value="C:bacterial nucleoid"/>
    <property type="evidence" value="ECO:0007669"/>
    <property type="project" value="TreeGrafter"/>
</dbReference>
<evidence type="ECO:0000256" key="1">
    <source>
        <dbReference type="ARBA" id="ARBA00003618"/>
    </source>
</evidence>
<dbReference type="GO" id="GO:0006281">
    <property type="term" value="P:DNA repair"/>
    <property type="evidence" value="ECO:0007669"/>
    <property type="project" value="UniProtKB-KW"/>
</dbReference>
<evidence type="ECO:0000256" key="4">
    <source>
        <dbReference type="ARBA" id="ARBA00022741"/>
    </source>
</evidence>
<keyword evidence="5 9" id="KW-0227">DNA damage</keyword>